<keyword evidence="4" id="KW-1185">Reference proteome</keyword>
<evidence type="ECO:0000313" key="4">
    <source>
        <dbReference type="Proteomes" id="UP001500212"/>
    </source>
</evidence>
<protein>
    <recommendedName>
        <fullName evidence="2">Histidine kinase/HSP90-like ATPase domain-containing protein</fullName>
    </recommendedName>
</protein>
<dbReference type="PANTHER" id="PTHR35526:SF3">
    <property type="entry name" value="ANTI-SIGMA-F FACTOR RSBW"/>
    <property type="match status" value="1"/>
</dbReference>
<evidence type="ECO:0000256" key="1">
    <source>
        <dbReference type="ARBA" id="ARBA00022527"/>
    </source>
</evidence>
<dbReference type="InterPro" id="IPR036890">
    <property type="entry name" value="HATPase_C_sf"/>
</dbReference>
<dbReference type="CDD" id="cd16936">
    <property type="entry name" value="HATPase_RsbW-like"/>
    <property type="match status" value="1"/>
</dbReference>
<organism evidence="3 4">
    <name type="scientific">Actinoallomurus liliacearum</name>
    <dbReference type="NCBI Taxonomy" id="1080073"/>
    <lineage>
        <taxon>Bacteria</taxon>
        <taxon>Bacillati</taxon>
        <taxon>Actinomycetota</taxon>
        <taxon>Actinomycetes</taxon>
        <taxon>Streptosporangiales</taxon>
        <taxon>Thermomonosporaceae</taxon>
        <taxon>Actinoallomurus</taxon>
    </lineage>
</organism>
<evidence type="ECO:0000259" key="2">
    <source>
        <dbReference type="Pfam" id="PF13581"/>
    </source>
</evidence>
<sequence>MNREPPSSAGGEPSGIGIRRDGVSWIALRVHATSVAIARRFTADVVSDGIRSPEHAYNVAVVVSELVTNGLRAAADLVAEGLADQWRHHDRPVRLGVEVTRRWTQVSVVDPDPRPLRPVDPDNSLAEGGRGLHIVDVLSASCWVVYGREGKTIHAVLAAPGVELTPAERAALQRPR</sequence>
<reference evidence="4" key="1">
    <citation type="journal article" date="2019" name="Int. J. Syst. Evol. Microbiol.">
        <title>The Global Catalogue of Microorganisms (GCM) 10K type strain sequencing project: providing services to taxonomists for standard genome sequencing and annotation.</title>
        <authorList>
            <consortium name="The Broad Institute Genomics Platform"/>
            <consortium name="The Broad Institute Genome Sequencing Center for Infectious Disease"/>
            <person name="Wu L."/>
            <person name="Ma J."/>
        </authorList>
    </citation>
    <scope>NUCLEOTIDE SEQUENCE [LARGE SCALE GENOMIC DNA]</scope>
    <source>
        <strain evidence="4">JCM 17938</strain>
    </source>
</reference>
<dbReference type="EMBL" id="BAABHJ010000040">
    <property type="protein sequence ID" value="GAA4617663.1"/>
    <property type="molecule type" value="Genomic_DNA"/>
</dbReference>
<proteinExistence type="predicted"/>
<comment type="caution">
    <text evidence="3">The sequence shown here is derived from an EMBL/GenBank/DDBJ whole genome shotgun (WGS) entry which is preliminary data.</text>
</comment>
<keyword evidence="1" id="KW-0418">Kinase</keyword>
<dbReference type="Gene3D" id="3.30.565.10">
    <property type="entry name" value="Histidine kinase-like ATPase, C-terminal domain"/>
    <property type="match status" value="1"/>
</dbReference>
<dbReference type="InterPro" id="IPR050267">
    <property type="entry name" value="Anti-sigma-factor_SerPK"/>
</dbReference>
<accession>A0ABP8TVQ7</accession>
<name>A0ABP8TVQ7_9ACTN</name>
<keyword evidence="1" id="KW-0723">Serine/threonine-protein kinase</keyword>
<keyword evidence="1" id="KW-0808">Transferase</keyword>
<dbReference type="InterPro" id="IPR003594">
    <property type="entry name" value="HATPase_dom"/>
</dbReference>
<dbReference type="PANTHER" id="PTHR35526">
    <property type="entry name" value="ANTI-SIGMA-F FACTOR RSBW-RELATED"/>
    <property type="match status" value="1"/>
</dbReference>
<dbReference type="Proteomes" id="UP001500212">
    <property type="component" value="Unassembled WGS sequence"/>
</dbReference>
<dbReference type="Pfam" id="PF13581">
    <property type="entry name" value="HATPase_c_2"/>
    <property type="match status" value="1"/>
</dbReference>
<feature type="domain" description="Histidine kinase/HSP90-like ATPase" evidence="2">
    <location>
        <begin position="32"/>
        <end position="154"/>
    </location>
</feature>
<evidence type="ECO:0000313" key="3">
    <source>
        <dbReference type="EMBL" id="GAA4617663.1"/>
    </source>
</evidence>
<gene>
    <name evidence="3" type="ORF">GCM10023195_78960</name>
</gene>